<dbReference type="InterPro" id="IPR028082">
    <property type="entry name" value="Peripla_BP_I"/>
</dbReference>
<proteinExistence type="predicted"/>
<comment type="caution">
    <text evidence="7">The sequence shown here is derived from an EMBL/GenBank/DDBJ whole genome shotgun (WGS) entry which is preliminary data.</text>
</comment>
<feature type="domain" description="Receptor ligand binding region" evidence="6">
    <location>
        <begin position="44"/>
        <end position="118"/>
    </location>
</feature>
<comment type="subcellular location">
    <subcellularLocation>
        <location evidence="1">Membrane</location>
    </subcellularLocation>
</comment>
<accession>A0ABD3WPL6</accession>
<dbReference type="Gene3D" id="3.40.50.2300">
    <property type="match status" value="1"/>
</dbReference>
<evidence type="ECO:0000256" key="2">
    <source>
        <dbReference type="ARBA" id="ARBA00022692"/>
    </source>
</evidence>
<keyword evidence="2" id="KW-0812">Transmembrane</keyword>
<evidence type="ECO:0000256" key="1">
    <source>
        <dbReference type="ARBA" id="ARBA00004370"/>
    </source>
</evidence>
<dbReference type="GO" id="GO:0016020">
    <property type="term" value="C:membrane"/>
    <property type="evidence" value="ECO:0007669"/>
    <property type="project" value="UniProtKB-SubCell"/>
</dbReference>
<keyword evidence="5" id="KW-0732">Signal</keyword>
<evidence type="ECO:0000256" key="3">
    <source>
        <dbReference type="ARBA" id="ARBA00022989"/>
    </source>
</evidence>
<evidence type="ECO:0000256" key="4">
    <source>
        <dbReference type="ARBA" id="ARBA00023136"/>
    </source>
</evidence>
<dbReference type="InterPro" id="IPR001828">
    <property type="entry name" value="ANF_lig-bd_rcpt"/>
</dbReference>
<evidence type="ECO:0000259" key="6">
    <source>
        <dbReference type="Pfam" id="PF01094"/>
    </source>
</evidence>
<gene>
    <name evidence="7" type="ORF">ACJMK2_033835</name>
</gene>
<feature type="signal peptide" evidence="5">
    <location>
        <begin position="1"/>
        <end position="26"/>
    </location>
</feature>
<feature type="non-terminal residue" evidence="7">
    <location>
        <position position="118"/>
    </location>
</feature>
<reference evidence="7 8" key="1">
    <citation type="submission" date="2024-11" db="EMBL/GenBank/DDBJ databases">
        <title>Chromosome-level genome assembly of the freshwater bivalve Anodonta woodiana.</title>
        <authorList>
            <person name="Chen X."/>
        </authorList>
    </citation>
    <scope>NUCLEOTIDE SEQUENCE [LARGE SCALE GENOMIC DNA]</scope>
    <source>
        <strain evidence="7">MN2024</strain>
        <tissue evidence="7">Gills</tissue>
    </source>
</reference>
<dbReference type="AlphaFoldDB" id="A0ABD3WPL6"/>
<keyword evidence="8" id="KW-1185">Reference proteome</keyword>
<keyword evidence="3" id="KW-1133">Transmembrane helix</keyword>
<evidence type="ECO:0000313" key="7">
    <source>
        <dbReference type="EMBL" id="KAL3875931.1"/>
    </source>
</evidence>
<feature type="chain" id="PRO_5044865978" description="Receptor ligand binding region domain-containing protein" evidence="5">
    <location>
        <begin position="27"/>
        <end position="118"/>
    </location>
</feature>
<dbReference type="Proteomes" id="UP001634394">
    <property type="component" value="Unassembled WGS sequence"/>
</dbReference>
<dbReference type="Pfam" id="PF01094">
    <property type="entry name" value="ANF_receptor"/>
    <property type="match status" value="1"/>
</dbReference>
<dbReference type="SUPFAM" id="SSF53822">
    <property type="entry name" value="Periplasmic binding protein-like I"/>
    <property type="match status" value="1"/>
</dbReference>
<sequence>MGLYCYSRFGVLYLVGWTLLFHVSHGENVNYNLGFLNGGKFYAGAFFCALEDVNRDPNLLSNLTLGYFFAHTSPDSLAYIRAMTNQYGNGTVGFIGPDGPCACEATVAAAWNLPMIAY</sequence>
<keyword evidence="4" id="KW-0472">Membrane</keyword>
<protein>
    <recommendedName>
        <fullName evidence="6">Receptor ligand binding region domain-containing protein</fullName>
    </recommendedName>
</protein>
<organism evidence="7 8">
    <name type="scientific">Sinanodonta woodiana</name>
    <name type="common">Chinese pond mussel</name>
    <name type="synonym">Anodonta woodiana</name>
    <dbReference type="NCBI Taxonomy" id="1069815"/>
    <lineage>
        <taxon>Eukaryota</taxon>
        <taxon>Metazoa</taxon>
        <taxon>Spiralia</taxon>
        <taxon>Lophotrochozoa</taxon>
        <taxon>Mollusca</taxon>
        <taxon>Bivalvia</taxon>
        <taxon>Autobranchia</taxon>
        <taxon>Heteroconchia</taxon>
        <taxon>Palaeoheterodonta</taxon>
        <taxon>Unionida</taxon>
        <taxon>Unionoidea</taxon>
        <taxon>Unionidae</taxon>
        <taxon>Unioninae</taxon>
        <taxon>Sinanodonta</taxon>
    </lineage>
</organism>
<dbReference type="EMBL" id="JBJQND010000005">
    <property type="protein sequence ID" value="KAL3875931.1"/>
    <property type="molecule type" value="Genomic_DNA"/>
</dbReference>
<evidence type="ECO:0000256" key="5">
    <source>
        <dbReference type="SAM" id="SignalP"/>
    </source>
</evidence>
<evidence type="ECO:0000313" key="8">
    <source>
        <dbReference type="Proteomes" id="UP001634394"/>
    </source>
</evidence>
<name>A0ABD3WPL6_SINWO</name>